<keyword evidence="4" id="KW-1185">Reference proteome</keyword>
<dbReference type="EMBL" id="CP018258">
    <property type="protein sequence ID" value="APV44948.1"/>
    <property type="molecule type" value="Genomic_DNA"/>
</dbReference>
<feature type="compositionally biased region" description="Pro residues" evidence="1">
    <location>
        <begin position="51"/>
        <end position="61"/>
    </location>
</feature>
<gene>
    <name evidence="3" type="ORF">Dform_01627</name>
</gene>
<dbReference type="RefSeq" id="WP_145925556.1">
    <property type="nucleotide sequence ID" value="NZ_CP018258.1"/>
</dbReference>
<accession>A0A1P8F920</accession>
<dbReference type="Proteomes" id="UP000185934">
    <property type="component" value="Chromosome"/>
</dbReference>
<feature type="region of interest" description="Disordered" evidence="1">
    <location>
        <begin position="27"/>
        <end position="63"/>
    </location>
</feature>
<dbReference type="AlphaFoldDB" id="A0A1P8F920"/>
<dbReference type="STRING" id="1839801.Dform_01627"/>
<dbReference type="PROSITE" id="PS51257">
    <property type="entry name" value="PROKAR_LIPOPROTEIN"/>
    <property type="match status" value="1"/>
</dbReference>
<evidence type="ECO:0000256" key="1">
    <source>
        <dbReference type="SAM" id="MobiDB-lite"/>
    </source>
</evidence>
<reference evidence="4" key="1">
    <citation type="submission" date="2016-11" db="EMBL/GenBank/DDBJ databases">
        <title>Dehalogenimonas formicexedens sp. nov., a chlorinated alkane respiring bacterium isolated from contaminated groundwater.</title>
        <authorList>
            <person name="Key T.A."/>
            <person name="Bowman K.S."/>
            <person name="Lee I."/>
            <person name="Chun J."/>
            <person name="Albuquerque L."/>
            <person name="da Costa M.S."/>
            <person name="Rainey F.A."/>
            <person name="Moe W.M."/>
        </authorList>
    </citation>
    <scope>NUCLEOTIDE SEQUENCE [LARGE SCALE GENOMIC DNA]</scope>
    <source>
        <strain evidence="4">NSZ-14</strain>
    </source>
</reference>
<feature type="signal peptide" evidence="2">
    <location>
        <begin position="1"/>
        <end position="22"/>
    </location>
</feature>
<protein>
    <recommendedName>
        <fullName evidence="5">Lipoprotein</fullName>
    </recommendedName>
</protein>
<sequence length="144" mass="14973">MKKSKIISILAGLVLIAIVASACGGNETASRAPTSNNPVATTTSSTTNPPTTTPPPTPPSPDALLKLINSASAGMNTYEGTLSTNMSMNLFGMDMKIDMNATMAVDKPGQKLFTSLVGTTSVSGQSMPMSGQIYLINGYNVRER</sequence>
<proteinExistence type="predicted"/>
<organism evidence="3 4">
    <name type="scientific">Dehalogenimonas formicexedens</name>
    <dbReference type="NCBI Taxonomy" id="1839801"/>
    <lineage>
        <taxon>Bacteria</taxon>
        <taxon>Bacillati</taxon>
        <taxon>Chloroflexota</taxon>
        <taxon>Dehalococcoidia</taxon>
        <taxon>Dehalococcoidales</taxon>
        <taxon>Dehalococcoidaceae</taxon>
        <taxon>Dehalogenimonas</taxon>
    </lineage>
</organism>
<evidence type="ECO:0008006" key="5">
    <source>
        <dbReference type="Google" id="ProtNLM"/>
    </source>
</evidence>
<evidence type="ECO:0000256" key="2">
    <source>
        <dbReference type="SAM" id="SignalP"/>
    </source>
</evidence>
<evidence type="ECO:0000313" key="4">
    <source>
        <dbReference type="Proteomes" id="UP000185934"/>
    </source>
</evidence>
<evidence type="ECO:0000313" key="3">
    <source>
        <dbReference type="EMBL" id="APV44948.1"/>
    </source>
</evidence>
<dbReference type="KEGG" id="dfo:Dform_01627"/>
<keyword evidence="2" id="KW-0732">Signal</keyword>
<feature type="chain" id="PRO_5012523729" description="Lipoprotein" evidence="2">
    <location>
        <begin position="23"/>
        <end position="144"/>
    </location>
</feature>
<feature type="compositionally biased region" description="Low complexity" evidence="1">
    <location>
        <begin position="33"/>
        <end position="50"/>
    </location>
</feature>
<name>A0A1P8F920_9CHLR</name>